<name>A0A1J9QVR0_9EURO</name>
<dbReference type="EMBL" id="LGRN01000002">
    <property type="protein sequence ID" value="OJD19948.1"/>
    <property type="molecule type" value="Genomic_DNA"/>
</dbReference>
<dbReference type="GO" id="GO:0061982">
    <property type="term" value="P:meiosis I cell cycle process"/>
    <property type="evidence" value="ECO:0007669"/>
    <property type="project" value="UniProtKB-ARBA"/>
</dbReference>
<dbReference type="AlphaFoldDB" id="A0A1J9QVR0"/>
<evidence type="ECO:0000256" key="3">
    <source>
        <dbReference type="SAM" id="MobiDB-lite"/>
    </source>
</evidence>
<dbReference type="InterPro" id="IPR038973">
    <property type="entry name" value="MutL/Mlh/Pms-like"/>
</dbReference>
<dbReference type="Pfam" id="PF01119">
    <property type="entry name" value="DNA_mis_repair"/>
    <property type="match status" value="1"/>
</dbReference>
<dbReference type="InterPro" id="IPR020568">
    <property type="entry name" value="Ribosomal_Su5_D2-typ_SF"/>
</dbReference>
<dbReference type="InterPro" id="IPR013507">
    <property type="entry name" value="DNA_mismatch_S5_2-like"/>
</dbReference>
<dbReference type="GO" id="GO:0005524">
    <property type="term" value="F:ATP binding"/>
    <property type="evidence" value="ECO:0007669"/>
    <property type="project" value="InterPro"/>
</dbReference>
<dbReference type="SUPFAM" id="SSF54211">
    <property type="entry name" value="Ribosomal protein S5 domain 2-like"/>
    <property type="match status" value="1"/>
</dbReference>
<dbReference type="InterPro" id="IPR014762">
    <property type="entry name" value="DNA_mismatch_repair_CS"/>
</dbReference>
<organism evidence="5 6">
    <name type="scientific">Emergomyces pasteurianus Ep9510</name>
    <dbReference type="NCBI Taxonomy" id="1447872"/>
    <lineage>
        <taxon>Eukaryota</taxon>
        <taxon>Fungi</taxon>
        <taxon>Dikarya</taxon>
        <taxon>Ascomycota</taxon>
        <taxon>Pezizomycotina</taxon>
        <taxon>Eurotiomycetes</taxon>
        <taxon>Eurotiomycetidae</taxon>
        <taxon>Onygenales</taxon>
        <taxon>Ajellomycetaceae</taxon>
        <taxon>Emergomyces</taxon>
    </lineage>
</organism>
<dbReference type="VEuPathDB" id="FungiDB:AJ78_00142"/>
<protein>
    <recommendedName>
        <fullName evidence="4">DNA mismatch repair protein S5 domain-containing protein</fullName>
    </recommendedName>
</protein>
<dbReference type="GO" id="GO:0016887">
    <property type="term" value="F:ATP hydrolysis activity"/>
    <property type="evidence" value="ECO:0007669"/>
    <property type="project" value="InterPro"/>
</dbReference>
<evidence type="ECO:0000256" key="1">
    <source>
        <dbReference type="ARBA" id="ARBA00006082"/>
    </source>
</evidence>
<gene>
    <name evidence="5" type="ORF">AJ78_00142</name>
</gene>
<dbReference type="PANTHER" id="PTHR10073">
    <property type="entry name" value="DNA MISMATCH REPAIR PROTEIN MLH, PMS, MUTL"/>
    <property type="match status" value="1"/>
</dbReference>
<dbReference type="PANTHER" id="PTHR10073:SF41">
    <property type="entry name" value="MISMATCH REPAIR PROTEIN, PUTATIVE (AFU_ORTHOLOGUE AFUA_8G05820)-RELATED"/>
    <property type="match status" value="1"/>
</dbReference>
<evidence type="ECO:0000259" key="4">
    <source>
        <dbReference type="SMART" id="SM01340"/>
    </source>
</evidence>
<keyword evidence="6" id="KW-1185">Reference proteome</keyword>
<dbReference type="InterPro" id="IPR014721">
    <property type="entry name" value="Ribsml_uS5_D2-typ_fold_subgr"/>
</dbReference>
<dbReference type="SMART" id="SM01340">
    <property type="entry name" value="DNA_mis_repair"/>
    <property type="match status" value="1"/>
</dbReference>
<dbReference type="GO" id="GO:0032389">
    <property type="term" value="C:MutLalpha complex"/>
    <property type="evidence" value="ECO:0007669"/>
    <property type="project" value="TreeGrafter"/>
</dbReference>
<evidence type="ECO:0000313" key="6">
    <source>
        <dbReference type="Proteomes" id="UP000182235"/>
    </source>
</evidence>
<reference evidence="5 6" key="1">
    <citation type="submission" date="2015-07" db="EMBL/GenBank/DDBJ databases">
        <title>Emmonsia species relationships and genome sequence.</title>
        <authorList>
            <consortium name="The Broad Institute Genomics Platform"/>
            <person name="Cuomo C.A."/>
            <person name="Munoz J.F."/>
            <person name="Imamovic A."/>
            <person name="Priest M.E."/>
            <person name="Young S."/>
            <person name="Clay O.K."/>
            <person name="McEwen J.G."/>
        </authorList>
    </citation>
    <scope>NUCLEOTIDE SEQUENCE [LARGE SCALE GENOMIC DNA]</scope>
    <source>
        <strain evidence="5 6">UAMH 9510</strain>
    </source>
</reference>
<dbReference type="GO" id="GO:0006298">
    <property type="term" value="P:mismatch repair"/>
    <property type="evidence" value="ECO:0007669"/>
    <property type="project" value="InterPro"/>
</dbReference>
<comment type="similarity">
    <text evidence="1">Belongs to the DNA mismatch repair MutL/HexB family.</text>
</comment>
<evidence type="ECO:0000313" key="5">
    <source>
        <dbReference type="EMBL" id="OJD19948.1"/>
    </source>
</evidence>
<dbReference type="SUPFAM" id="SSF55874">
    <property type="entry name" value="ATPase domain of HSP90 chaperone/DNA topoisomerase II/histidine kinase"/>
    <property type="match status" value="1"/>
</dbReference>
<feature type="region of interest" description="Disordered" evidence="3">
    <location>
        <begin position="442"/>
        <end position="465"/>
    </location>
</feature>
<proteinExistence type="inferred from homology"/>
<dbReference type="Pfam" id="PF13589">
    <property type="entry name" value="HATPase_c_3"/>
    <property type="match status" value="1"/>
</dbReference>
<feature type="domain" description="DNA mismatch repair protein S5" evidence="4">
    <location>
        <begin position="217"/>
        <end position="368"/>
    </location>
</feature>
<sequence>MTIACLPPDCARAVRSASVLSDPCSVAKELIDNSLDAGATSISVELSANTLDIIQVKDNGAGIHPNDRHLVCKRNCTSKLQTIDELKNVGGSTLGFRGEALASAAEMCGGIQITTRTSGELVGTSLTYDRAGLLVSCTKASHPVGTTVRVSEFLRFVPVRKQTALKSISKTVSRMKKILNAYVLSRPEIRLSFKILGKNDHRWAYPSKQNATVSDALLKVVGVDIMSQCATIVWPQIHDDEDGSLSGSIDGNEINCPVTHLVATIPKPGFDCTKINHAGQYVSIDRRPMATSRGVAKELVKLFKSYIRSTSLCDENQTSPVDPFLFLHLHCRPGSYDTNVEPSKDDVLFEDLKLVLSMAENVFRNVYGEIRPRSNCWIEDKDSSVEVVRPCSLSASSHRTSDAEGPALFRPMLGHEVKDRHSTDHTFASSLQTNTSNVLSTRYSTDRASCPQQAADNASFSEDSRSTNPWILAKKKYVTPRKEKTQSPESHPYLLTPVYEDELCRCENKLIGSCGTNSGPSIPPTPSPLFIRVAKYGKSPGDVGKSQRSELRILPQTRAIHSATQRRELEGVGSFDACIRNCQVSWNPFMEESQDVGISPIRENDENGLAETAIAGPFGKESHGNVTGRNQGDSLVELSSSALLSAPSIQIIRESDDPVLAISSEKYDNQISRIRESADNRPNSTSQEMIAMALNFEYQKRAAVQLHKQNQQHLVSSQATLLSWTGANGAKTSQSSPYQKRYLRAKADLVSQFPRPKYPECDASLSLPKMEPEDPRAYFMRRKNALTQAGVSIKRGLRNQLPLEMIPNEFALHGLTVNWKNQDDEWSTPGNELSKTDEYIQTGIVPPPPAFFEVQLTDISLWTTRLSAHIREQYRSENGDRGGETQLIFDAIATSTCNNIVA</sequence>
<dbReference type="InterPro" id="IPR002099">
    <property type="entry name" value="MutL/Mlh/PMS"/>
</dbReference>
<dbReference type="NCBIfam" id="TIGR00585">
    <property type="entry name" value="mutl"/>
    <property type="match status" value="1"/>
</dbReference>
<dbReference type="Proteomes" id="UP000182235">
    <property type="component" value="Unassembled WGS sequence"/>
</dbReference>
<dbReference type="Gene3D" id="3.30.230.10">
    <property type="match status" value="1"/>
</dbReference>
<dbReference type="Gene3D" id="3.30.565.10">
    <property type="entry name" value="Histidine kinase-like ATPase, C-terminal domain"/>
    <property type="match status" value="1"/>
</dbReference>
<keyword evidence="2" id="KW-0227">DNA damage</keyword>
<dbReference type="InterPro" id="IPR036890">
    <property type="entry name" value="HATPase_C_sf"/>
</dbReference>
<dbReference type="OrthoDB" id="10263226at2759"/>
<comment type="caution">
    <text evidence="5">The sequence shown here is derived from an EMBL/GenBank/DDBJ whole genome shotgun (WGS) entry which is preliminary data.</text>
</comment>
<dbReference type="GO" id="GO:0030983">
    <property type="term" value="F:mismatched DNA binding"/>
    <property type="evidence" value="ECO:0007669"/>
    <property type="project" value="InterPro"/>
</dbReference>
<accession>A0A1J9QVR0</accession>
<evidence type="ECO:0000256" key="2">
    <source>
        <dbReference type="ARBA" id="ARBA00022763"/>
    </source>
</evidence>
<dbReference type="GO" id="GO:0140664">
    <property type="term" value="F:ATP-dependent DNA damage sensor activity"/>
    <property type="evidence" value="ECO:0007669"/>
    <property type="project" value="InterPro"/>
</dbReference>
<dbReference type="FunFam" id="3.30.565.10:FF:000017">
    <property type="entry name" value="PMS1 homolog 1, mismatch repair system component"/>
    <property type="match status" value="1"/>
</dbReference>
<dbReference type="PROSITE" id="PS00058">
    <property type="entry name" value="DNA_MISMATCH_REPAIR_1"/>
    <property type="match status" value="1"/>
</dbReference>
<dbReference type="STRING" id="1447872.A0A1J9QVR0"/>